<name>A0A1I2WI28_9HYPH</name>
<reference evidence="2" key="1">
    <citation type="submission" date="2016-10" db="EMBL/GenBank/DDBJ databases">
        <authorList>
            <person name="Varghese N."/>
            <person name="Submissions S."/>
        </authorList>
    </citation>
    <scope>NUCLEOTIDE SEQUENCE [LARGE SCALE GENOMIC DNA]</scope>
    <source>
        <strain evidence="2">Gh-105</strain>
    </source>
</reference>
<proteinExistence type="predicted"/>
<accession>A0A1I2WI28</accession>
<organism evidence="1 2">
    <name type="scientific">Methylobacterium gossipiicola</name>
    <dbReference type="NCBI Taxonomy" id="582675"/>
    <lineage>
        <taxon>Bacteria</taxon>
        <taxon>Pseudomonadati</taxon>
        <taxon>Pseudomonadota</taxon>
        <taxon>Alphaproteobacteria</taxon>
        <taxon>Hyphomicrobiales</taxon>
        <taxon>Methylobacteriaceae</taxon>
        <taxon>Methylobacterium</taxon>
    </lineage>
</organism>
<protein>
    <submittedName>
        <fullName evidence="1">Uncharacterized protein</fullName>
    </submittedName>
</protein>
<keyword evidence="2" id="KW-1185">Reference proteome</keyword>
<dbReference type="RefSeq" id="WP_244528837.1">
    <property type="nucleotide sequence ID" value="NZ_FOPM01000023.1"/>
</dbReference>
<dbReference type="Proteomes" id="UP000199229">
    <property type="component" value="Unassembled WGS sequence"/>
</dbReference>
<dbReference type="EMBL" id="FOPM01000023">
    <property type="protein sequence ID" value="SFH00948.1"/>
    <property type="molecule type" value="Genomic_DNA"/>
</dbReference>
<dbReference type="STRING" id="582675.SAMN05192565_12349"/>
<evidence type="ECO:0000313" key="2">
    <source>
        <dbReference type="Proteomes" id="UP000199229"/>
    </source>
</evidence>
<gene>
    <name evidence="1" type="ORF">SAMN05192565_12349</name>
</gene>
<evidence type="ECO:0000313" key="1">
    <source>
        <dbReference type="EMBL" id="SFH00948.1"/>
    </source>
</evidence>
<sequence>MASSPLRPTTPTLAKYPIPVELITTLYRAQGAELDALIAGMTEYARARVAAYCVERERLLDLGLRMAGTCGEATLVKAAGPKAGAALFEQSRPAPVAEAAPEPAPVVEAVSVVPVPAEPAAPALRVLEFTPATPAAEALPPAVLVGPAKAA</sequence>
<dbReference type="AlphaFoldDB" id="A0A1I2WI28"/>